<feature type="compositionally biased region" description="Polar residues" evidence="2">
    <location>
        <begin position="171"/>
        <end position="182"/>
    </location>
</feature>
<dbReference type="Ensembl" id="ENSVURT00010000110.1">
    <property type="protein sequence ID" value="ENSVURP00010000099.1"/>
    <property type="gene ID" value="ENSVURG00010000091.1"/>
</dbReference>
<evidence type="ECO:0000259" key="3">
    <source>
        <dbReference type="PROSITE" id="PS50804"/>
    </source>
</evidence>
<feature type="domain" description="SCAN box" evidence="3">
    <location>
        <begin position="36"/>
        <end position="117"/>
    </location>
</feature>
<dbReference type="PROSITE" id="PS50804">
    <property type="entry name" value="SCAN_BOX"/>
    <property type="match status" value="1"/>
</dbReference>
<dbReference type="Pfam" id="PF02023">
    <property type="entry name" value="SCAN"/>
    <property type="match status" value="1"/>
</dbReference>
<dbReference type="PANTHER" id="PTHR45935:SF15">
    <property type="entry name" value="SCAN BOX DOMAIN-CONTAINING PROTEIN"/>
    <property type="match status" value="1"/>
</dbReference>
<feature type="compositionally biased region" description="Polar residues" evidence="2">
    <location>
        <begin position="1"/>
        <end position="23"/>
    </location>
</feature>
<reference evidence="4" key="3">
    <citation type="submission" date="2025-09" db="UniProtKB">
        <authorList>
            <consortium name="Ensembl"/>
        </authorList>
    </citation>
    <scope>IDENTIFICATION</scope>
</reference>
<keyword evidence="5" id="KW-1185">Reference proteome</keyword>
<sequence length="231" mass="26648">MAAASTRQVQAPQKNSTGGQKTVLQVEGTADSETFRQHFRQFCYQEVAGPHEAFSTLWELCCRWLRPKTNSKEQILEMLVLEQFLTILPGEIQVQVREHHPENGEEAVALVEDLQKETERPEQQFPVSVQNPEVLVEKIVPVKTPQESMSYQLKQEENQQEDDLSKDASWSPHQGLQEQSGYEQEPQLRPETTRLTPQVSAFPRDRRKRNQEMEAVILTTGFQDRAMLFSR</sequence>
<feature type="region of interest" description="Disordered" evidence="2">
    <location>
        <begin position="1"/>
        <end position="24"/>
    </location>
</feature>
<keyword evidence="1" id="KW-0539">Nucleus</keyword>
<dbReference type="AlphaFoldDB" id="A0A4X2JM17"/>
<evidence type="ECO:0000313" key="4">
    <source>
        <dbReference type="Ensembl" id="ENSVURP00010000099.1"/>
    </source>
</evidence>
<dbReference type="SMART" id="SM00431">
    <property type="entry name" value="SCAN"/>
    <property type="match status" value="1"/>
</dbReference>
<dbReference type="SUPFAM" id="SSF47353">
    <property type="entry name" value="Retrovirus capsid dimerization domain-like"/>
    <property type="match status" value="1"/>
</dbReference>
<evidence type="ECO:0000313" key="5">
    <source>
        <dbReference type="Proteomes" id="UP000314987"/>
    </source>
</evidence>
<proteinExistence type="predicted"/>
<dbReference type="Proteomes" id="UP000314987">
    <property type="component" value="Unassembled WGS sequence"/>
</dbReference>
<feature type="region of interest" description="Disordered" evidence="2">
    <location>
        <begin position="147"/>
        <end position="212"/>
    </location>
</feature>
<dbReference type="PANTHER" id="PTHR45935">
    <property type="entry name" value="PROTEIN ZBED8-RELATED"/>
    <property type="match status" value="1"/>
</dbReference>
<evidence type="ECO:0000256" key="2">
    <source>
        <dbReference type="SAM" id="MobiDB-lite"/>
    </source>
</evidence>
<name>A0A4X2JM17_VOMUR</name>
<dbReference type="OMA" id="LEVPICA"/>
<protein>
    <recommendedName>
        <fullName evidence="3">SCAN box domain-containing protein</fullName>
    </recommendedName>
</protein>
<dbReference type="CDD" id="cd07936">
    <property type="entry name" value="SCAN"/>
    <property type="match status" value="1"/>
</dbReference>
<reference evidence="5" key="1">
    <citation type="submission" date="2018-12" db="EMBL/GenBank/DDBJ databases">
        <authorList>
            <person name="Yazar S."/>
        </authorList>
    </citation>
    <scope>NUCLEOTIDE SEQUENCE [LARGE SCALE GENOMIC DNA]</scope>
</reference>
<dbReference type="InterPro" id="IPR050916">
    <property type="entry name" value="SCAN-C2H2_zinc_finger"/>
</dbReference>
<dbReference type="InterPro" id="IPR003309">
    <property type="entry name" value="SCAN_dom"/>
</dbReference>
<dbReference type="GeneTree" id="ENSGT00940000154740"/>
<accession>A0A4X2JM17</accession>
<dbReference type="STRING" id="29139.ENSVURP00010000099"/>
<dbReference type="FunFam" id="1.10.4020.10:FF:000001">
    <property type="entry name" value="zinc finger protein 263 isoform X1"/>
    <property type="match status" value="1"/>
</dbReference>
<dbReference type="Gene3D" id="1.10.4020.10">
    <property type="entry name" value="DNA breaking-rejoining enzymes"/>
    <property type="match status" value="1"/>
</dbReference>
<reference evidence="4" key="2">
    <citation type="submission" date="2025-08" db="UniProtKB">
        <authorList>
            <consortium name="Ensembl"/>
        </authorList>
    </citation>
    <scope>IDENTIFICATION</scope>
</reference>
<evidence type="ECO:0000256" key="1">
    <source>
        <dbReference type="ARBA" id="ARBA00023242"/>
    </source>
</evidence>
<dbReference type="InterPro" id="IPR038269">
    <property type="entry name" value="SCAN_sf"/>
</dbReference>
<organism evidence="4 5">
    <name type="scientific">Vombatus ursinus</name>
    <name type="common">Common wombat</name>
    <dbReference type="NCBI Taxonomy" id="29139"/>
    <lineage>
        <taxon>Eukaryota</taxon>
        <taxon>Metazoa</taxon>
        <taxon>Chordata</taxon>
        <taxon>Craniata</taxon>
        <taxon>Vertebrata</taxon>
        <taxon>Euteleostomi</taxon>
        <taxon>Mammalia</taxon>
        <taxon>Metatheria</taxon>
        <taxon>Diprotodontia</taxon>
        <taxon>Vombatidae</taxon>
        <taxon>Vombatus</taxon>
    </lineage>
</organism>